<evidence type="ECO:0000256" key="1">
    <source>
        <dbReference type="PROSITE-ProRule" id="PRU00339"/>
    </source>
</evidence>
<feature type="chain" id="PRO_5046597749" evidence="2">
    <location>
        <begin position="26"/>
        <end position="156"/>
    </location>
</feature>
<keyword evidence="4" id="KW-1185">Reference proteome</keyword>
<evidence type="ECO:0000256" key="2">
    <source>
        <dbReference type="SAM" id="SignalP"/>
    </source>
</evidence>
<sequence length="156" mass="17497">MTIRAIVFALSIIGLLTSSITPGFAAGSGDASWTETKSPDLKAAVELIRNEKYDEAQPYLQKALVQEPNDADVYNMLGYSQRKMGNKDKALGYYTKALEINPKHRRANEYLGELYLGLDQPDKAKERLSVLDKSCFFGCDEYTTLKNAIEAYEKKQ</sequence>
<reference evidence="4" key="1">
    <citation type="journal article" date="2019" name="Int. J. Syst. Evol. Microbiol.">
        <title>The Global Catalogue of Microorganisms (GCM) 10K type strain sequencing project: providing services to taxonomists for standard genome sequencing and annotation.</title>
        <authorList>
            <consortium name="The Broad Institute Genomics Platform"/>
            <consortium name="The Broad Institute Genome Sequencing Center for Infectious Disease"/>
            <person name="Wu L."/>
            <person name="Ma J."/>
        </authorList>
    </citation>
    <scope>NUCLEOTIDE SEQUENCE [LARGE SCALE GENOMIC DNA]</scope>
    <source>
        <strain evidence="4">CGMCC 4.7192</strain>
    </source>
</reference>
<dbReference type="RefSeq" id="WP_380252542.1">
    <property type="nucleotide sequence ID" value="NZ_JBHUII010000007.1"/>
</dbReference>
<protein>
    <submittedName>
        <fullName evidence="3">Tetratricopeptide repeat protein</fullName>
    </submittedName>
</protein>
<dbReference type="Proteomes" id="UP001597294">
    <property type="component" value="Unassembled WGS sequence"/>
</dbReference>
<dbReference type="PROSITE" id="PS50005">
    <property type="entry name" value="TPR"/>
    <property type="match status" value="1"/>
</dbReference>
<keyword evidence="2" id="KW-0732">Signal</keyword>
<comment type="caution">
    <text evidence="3">The sequence shown here is derived from an EMBL/GenBank/DDBJ whole genome shotgun (WGS) entry which is preliminary data.</text>
</comment>
<evidence type="ECO:0000313" key="4">
    <source>
        <dbReference type="Proteomes" id="UP001597294"/>
    </source>
</evidence>
<dbReference type="SUPFAM" id="SSF48452">
    <property type="entry name" value="TPR-like"/>
    <property type="match status" value="1"/>
</dbReference>
<proteinExistence type="predicted"/>
<keyword evidence="1" id="KW-0802">TPR repeat</keyword>
<name>A0ABW5BM16_9PROT</name>
<dbReference type="InterPro" id="IPR019734">
    <property type="entry name" value="TPR_rpt"/>
</dbReference>
<accession>A0ABW5BM16</accession>
<feature type="signal peptide" evidence="2">
    <location>
        <begin position="1"/>
        <end position="25"/>
    </location>
</feature>
<dbReference type="PANTHER" id="PTHR12558:SF13">
    <property type="entry name" value="CELL DIVISION CYCLE PROTEIN 27 HOMOLOG"/>
    <property type="match status" value="1"/>
</dbReference>
<dbReference type="Pfam" id="PF00515">
    <property type="entry name" value="TPR_1"/>
    <property type="match status" value="1"/>
</dbReference>
<dbReference type="SMART" id="SM00028">
    <property type="entry name" value="TPR"/>
    <property type="match status" value="2"/>
</dbReference>
<evidence type="ECO:0000313" key="3">
    <source>
        <dbReference type="EMBL" id="MFD2206674.1"/>
    </source>
</evidence>
<gene>
    <name evidence="3" type="ORF">ACFSKO_13670</name>
</gene>
<dbReference type="PROSITE" id="PS50293">
    <property type="entry name" value="TPR_REGION"/>
    <property type="match status" value="1"/>
</dbReference>
<dbReference type="PANTHER" id="PTHR12558">
    <property type="entry name" value="CELL DIVISION CYCLE 16,23,27"/>
    <property type="match status" value="1"/>
</dbReference>
<feature type="repeat" description="TPR" evidence="1">
    <location>
        <begin position="71"/>
        <end position="104"/>
    </location>
</feature>
<organism evidence="3 4">
    <name type="scientific">Kiloniella antarctica</name>
    <dbReference type="NCBI Taxonomy" id="1550907"/>
    <lineage>
        <taxon>Bacteria</taxon>
        <taxon>Pseudomonadati</taxon>
        <taxon>Pseudomonadota</taxon>
        <taxon>Alphaproteobacteria</taxon>
        <taxon>Rhodospirillales</taxon>
        <taxon>Kiloniellaceae</taxon>
        <taxon>Kiloniella</taxon>
    </lineage>
</organism>
<dbReference type="InterPro" id="IPR011990">
    <property type="entry name" value="TPR-like_helical_dom_sf"/>
</dbReference>
<dbReference type="Gene3D" id="1.25.40.10">
    <property type="entry name" value="Tetratricopeptide repeat domain"/>
    <property type="match status" value="1"/>
</dbReference>
<dbReference type="EMBL" id="JBHUII010000007">
    <property type="protein sequence ID" value="MFD2206674.1"/>
    <property type="molecule type" value="Genomic_DNA"/>
</dbReference>